<evidence type="ECO:0000313" key="3">
    <source>
        <dbReference type="EMBL" id="ROR97840.1"/>
    </source>
</evidence>
<dbReference type="PANTHER" id="PTHR36180:SF2">
    <property type="entry name" value="BRO FAMILY PROTEIN"/>
    <property type="match status" value="1"/>
</dbReference>
<dbReference type="RefSeq" id="WP_211339179.1">
    <property type="nucleotide sequence ID" value="NZ_RKHQ01000001.1"/>
</dbReference>
<evidence type="ECO:0000259" key="1">
    <source>
        <dbReference type="PROSITE" id="PS51750"/>
    </source>
</evidence>
<name>A0A3N2D2M9_9MICO</name>
<dbReference type="InterPro" id="IPR003497">
    <property type="entry name" value="BRO_N_domain"/>
</dbReference>
<protein>
    <submittedName>
        <fullName evidence="2">Phage antirepressor protein KilAC domain-containing protein</fullName>
    </submittedName>
</protein>
<dbReference type="Pfam" id="PF03374">
    <property type="entry name" value="ANT"/>
    <property type="match status" value="1"/>
</dbReference>
<dbReference type="Pfam" id="PF02498">
    <property type="entry name" value="Bro-N"/>
    <property type="match status" value="1"/>
</dbReference>
<gene>
    <name evidence="3" type="ORF">EDD28_2449</name>
    <name evidence="2" type="ORF">EDD28_3453</name>
</gene>
<evidence type="ECO:0000313" key="2">
    <source>
        <dbReference type="EMBL" id="ROR94023.1"/>
    </source>
</evidence>
<dbReference type="EMBL" id="RKHQ01000001">
    <property type="protein sequence ID" value="ROR97840.1"/>
    <property type="molecule type" value="Genomic_DNA"/>
</dbReference>
<dbReference type="InterPro" id="IPR005039">
    <property type="entry name" value="Ant_C"/>
</dbReference>
<dbReference type="SMART" id="SM01040">
    <property type="entry name" value="Bro-N"/>
    <property type="match status" value="1"/>
</dbReference>
<reference evidence="2 4" key="1">
    <citation type="submission" date="2018-11" db="EMBL/GenBank/DDBJ databases">
        <title>Sequencing the genomes of 1000 actinobacteria strains.</title>
        <authorList>
            <person name="Klenk H.-P."/>
        </authorList>
    </citation>
    <scope>NUCLEOTIDE SEQUENCE [LARGE SCALE GENOMIC DNA]</scope>
    <source>
        <strain evidence="2 4">DSM 13521</strain>
    </source>
</reference>
<proteinExistence type="predicted"/>
<dbReference type="Proteomes" id="UP000275356">
    <property type="component" value="Unassembled WGS sequence"/>
</dbReference>
<dbReference type="PROSITE" id="PS51750">
    <property type="entry name" value="BRO_N"/>
    <property type="match status" value="1"/>
</dbReference>
<sequence length="271" mass="29995">MTDLTQFNFHGHGVRHIIDEHGEPWWIAKDVCQILGLGNISQAIVNLDDDEKGVTTADTPGGAQQVAIISESGLYALILRSRKPEAREFKRWVTHEVLPAIRRTGGYGVVQGRALPKSYSDALRMLAAEVERTTTLNAQIEADAPKVAYVETYVADSDLLTFRTVAANLGVKESALRELLVERKWIYVELSSRWSEKAQKIEPQRRYSAYADKKMYFTPRLAHEAPRFKGEAMHTLKITPAGASAIARLVRQSGIPTAEPIEGGAGLEVVS</sequence>
<dbReference type="GO" id="GO:0003677">
    <property type="term" value="F:DNA binding"/>
    <property type="evidence" value="ECO:0007669"/>
    <property type="project" value="InterPro"/>
</dbReference>
<evidence type="ECO:0000313" key="4">
    <source>
        <dbReference type="Proteomes" id="UP000275356"/>
    </source>
</evidence>
<dbReference type="AlphaFoldDB" id="A0A3N2D2M9"/>
<dbReference type="EMBL" id="RKHQ01000002">
    <property type="protein sequence ID" value="ROR94023.1"/>
    <property type="molecule type" value="Genomic_DNA"/>
</dbReference>
<dbReference type="PANTHER" id="PTHR36180">
    <property type="entry name" value="DNA-BINDING PROTEIN-RELATED-RELATED"/>
    <property type="match status" value="1"/>
</dbReference>
<organism evidence="2 4">
    <name type="scientific">Salana multivorans</name>
    <dbReference type="NCBI Taxonomy" id="120377"/>
    <lineage>
        <taxon>Bacteria</taxon>
        <taxon>Bacillati</taxon>
        <taxon>Actinomycetota</taxon>
        <taxon>Actinomycetes</taxon>
        <taxon>Micrococcales</taxon>
        <taxon>Beutenbergiaceae</taxon>
        <taxon>Salana</taxon>
    </lineage>
</organism>
<comment type="caution">
    <text evidence="2">The sequence shown here is derived from an EMBL/GenBank/DDBJ whole genome shotgun (WGS) entry which is preliminary data.</text>
</comment>
<keyword evidence="4" id="KW-1185">Reference proteome</keyword>
<accession>A0A3N2D2M9</accession>
<feature type="domain" description="Bro-N" evidence="1">
    <location>
        <begin position="1"/>
        <end position="105"/>
    </location>
</feature>